<protein>
    <submittedName>
        <fullName evidence="1">Uncharacterized protein</fullName>
    </submittedName>
</protein>
<accession>A0A6J5KVQ7</accession>
<gene>
    <name evidence="1" type="ORF">UFOVP63_46</name>
</gene>
<reference evidence="1" key="1">
    <citation type="submission" date="2020-04" db="EMBL/GenBank/DDBJ databases">
        <authorList>
            <person name="Chiriac C."/>
            <person name="Salcher M."/>
            <person name="Ghai R."/>
            <person name="Kavagutti S V."/>
        </authorList>
    </citation>
    <scope>NUCLEOTIDE SEQUENCE</scope>
</reference>
<sequence length="57" mass="6794">MTTHWIIRKASSRRWLLLYVSKEQPIEQLFSHYHTRTHATKVAHMVAYVGDTIQVEK</sequence>
<organism evidence="1">
    <name type="scientific">uncultured Caudovirales phage</name>
    <dbReference type="NCBI Taxonomy" id="2100421"/>
    <lineage>
        <taxon>Viruses</taxon>
        <taxon>Duplodnaviria</taxon>
        <taxon>Heunggongvirae</taxon>
        <taxon>Uroviricota</taxon>
        <taxon>Caudoviricetes</taxon>
        <taxon>Peduoviridae</taxon>
        <taxon>Maltschvirus</taxon>
        <taxon>Maltschvirus maltsch</taxon>
    </lineage>
</organism>
<evidence type="ECO:0000313" key="1">
    <source>
        <dbReference type="EMBL" id="CAB4124973.1"/>
    </source>
</evidence>
<name>A0A6J5KVQ7_9CAUD</name>
<dbReference type="EMBL" id="LR796183">
    <property type="protein sequence ID" value="CAB4124973.1"/>
    <property type="molecule type" value="Genomic_DNA"/>
</dbReference>
<proteinExistence type="predicted"/>